<dbReference type="Pfam" id="PF02706">
    <property type="entry name" value="Wzz"/>
    <property type="match status" value="1"/>
</dbReference>
<organism evidence="10 11">
    <name type="scientific">Desulfuromonas acetoxidans (strain DSM 684 / 11070)</name>
    <dbReference type="NCBI Taxonomy" id="281689"/>
    <lineage>
        <taxon>Bacteria</taxon>
        <taxon>Pseudomonadati</taxon>
        <taxon>Thermodesulfobacteriota</taxon>
        <taxon>Desulfuromonadia</taxon>
        <taxon>Desulfuromonadales</taxon>
        <taxon>Desulfuromonadaceae</taxon>
        <taxon>Desulfuromonas</taxon>
    </lineage>
</organism>
<feature type="transmembrane region" description="Helical" evidence="7">
    <location>
        <begin position="489"/>
        <end position="509"/>
    </location>
</feature>
<comment type="caution">
    <text evidence="10">The sequence shown here is derived from an EMBL/GenBank/DDBJ whole genome shotgun (WGS) entry which is preliminary data.</text>
</comment>
<dbReference type="GO" id="GO:0004713">
    <property type="term" value="F:protein tyrosine kinase activity"/>
    <property type="evidence" value="ECO:0007669"/>
    <property type="project" value="TreeGrafter"/>
</dbReference>
<name>Q1K3Z4_DESA6</name>
<feature type="domain" description="Tyrosine-protein kinase G-rich" evidence="9">
    <location>
        <begin position="366"/>
        <end position="447"/>
    </location>
</feature>
<proteinExistence type="predicted"/>
<feature type="transmembrane region" description="Helical" evidence="7">
    <location>
        <begin position="20"/>
        <end position="39"/>
    </location>
</feature>
<dbReference type="InterPro" id="IPR014345">
    <property type="entry name" value="XrtA_polysacc_chain"/>
</dbReference>
<keyword evidence="3 7" id="KW-0812">Transmembrane</keyword>
<reference evidence="10" key="2">
    <citation type="submission" date="2006-05" db="EMBL/GenBank/DDBJ databases">
        <title>Sequencing of the draft genome and assembly of Desulfuromonas acetoxidans DSM 684.</title>
        <authorList>
            <consortium name="US DOE Joint Genome Institute (JGI-PGF)"/>
            <person name="Copeland A."/>
            <person name="Lucas S."/>
            <person name="Lapidus A."/>
            <person name="Barry K."/>
            <person name="Detter J.C."/>
            <person name="Glavina del Rio T."/>
            <person name="Hammon N."/>
            <person name="Israni S."/>
            <person name="Dalin E."/>
            <person name="Tice H."/>
            <person name="Bruce D."/>
            <person name="Pitluck S."/>
            <person name="Richardson P."/>
        </authorList>
    </citation>
    <scope>NUCLEOTIDE SEQUENCE [LARGE SCALE GENOMIC DNA]</scope>
    <source>
        <strain evidence="10">DSM 684</strain>
    </source>
</reference>
<evidence type="ECO:0000313" key="10">
    <source>
        <dbReference type="EMBL" id="EAT17309.1"/>
    </source>
</evidence>
<reference evidence="10" key="1">
    <citation type="submission" date="2006-05" db="EMBL/GenBank/DDBJ databases">
        <title>Annotation of the draft genome assembly of Desulfuromonas acetoxidans DSM 684.</title>
        <authorList>
            <consortium name="US DOE Joint Genome Institute (JGI-ORNL)"/>
            <person name="Larimer F."/>
            <person name="Land M."/>
            <person name="Hauser L."/>
        </authorList>
    </citation>
    <scope>NUCLEOTIDE SEQUENCE [LARGE SCALE GENOMIC DNA]</scope>
    <source>
        <strain evidence="10">DSM 684</strain>
    </source>
</reference>
<keyword evidence="2" id="KW-1003">Cell membrane</keyword>
<dbReference type="InterPro" id="IPR050445">
    <property type="entry name" value="Bact_polysacc_biosynth/exp"/>
</dbReference>
<evidence type="ECO:0000256" key="2">
    <source>
        <dbReference type="ARBA" id="ARBA00022475"/>
    </source>
</evidence>
<dbReference type="OrthoDB" id="5390369at2"/>
<dbReference type="Pfam" id="PF13807">
    <property type="entry name" value="GNVR"/>
    <property type="match status" value="1"/>
</dbReference>
<dbReference type="GO" id="GO:0005886">
    <property type="term" value="C:plasma membrane"/>
    <property type="evidence" value="ECO:0007669"/>
    <property type="project" value="UniProtKB-SubCell"/>
</dbReference>
<feature type="domain" description="Polysaccharide chain length determinant N-terminal" evidence="8">
    <location>
        <begin position="9"/>
        <end position="94"/>
    </location>
</feature>
<accession>Q1K3Z4</accession>
<comment type="subcellular location">
    <subcellularLocation>
        <location evidence="1">Cell membrane</location>
        <topology evidence="1">Multi-pass membrane protein</topology>
    </subcellularLocation>
</comment>
<keyword evidence="6" id="KW-0175">Coiled coil</keyword>
<dbReference type="PANTHER" id="PTHR32309:SF13">
    <property type="entry name" value="FERRIC ENTEROBACTIN TRANSPORT PROTEIN FEPE"/>
    <property type="match status" value="1"/>
</dbReference>
<dbReference type="NCBIfam" id="TIGR03007">
    <property type="entry name" value="pepcterm_ChnLen"/>
    <property type="match status" value="1"/>
</dbReference>
<evidence type="ECO:0000256" key="6">
    <source>
        <dbReference type="SAM" id="Coils"/>
    </source>
</evidence>
<dbReference type="PANTHER" id="PTHR32309">
    <property type="entry name" value="TYROSINE-PROTEIN KINASE"/>
    <property type="match status" value="1"/>
</dbReference>
<protein>
    <submittedName>
        <fullName evidence="10">Lipopolysaccharide biosynthesis</fullName>
    </submittedName>
</protein>
<sequence>MDSSLAQIKKYLQILYNRRYLFLLTAVTISLVIVVYSFFVPKQYEAKSTVFIEKNVVNSLLKGLTVTPSMNDRIRVLRYHMLSRDIISRVLKKLDMDAKVETAQAFESLIKQCQEMTKINMKGNDLFFVSLINSDPVFARDYINTLVNTYVEENISSKREESFGADRFLSEQVTFYKQKLNTLEDEIYQYRKKTGIFSTVTEASIVESISTMEESLRQLQSKKNELIATVKTINDQLASMKSAAANGGSLAGLDLMIGSDEEMRIESLQARLDELLLVYNESYPGVVKIREQIAALEQRRDAQPESPVAENEDLFNPVEDPIFVDLKMRKNAAQSDLNALKARETEIQTQIVDNKQILENFPRDKKALAEMERERGMIKNVYETLLERVGMAEVSKQMEVADKATTFRIVDPAILPTFPVGTKRLFKMLLGLFVGIGAGVAAVVAREQLDDTVRDADVLRSKGITVLAEIPLMHSDEEMAKHKKRDKWVYSYAVACSSLIGLLLIHDVLRLSLMDRLVVWLTS</sequence>
<evidence type="ECO:0000256" key="1">
    <source>
        <dbReference type="ARBA" id="ARBA00004651"/>
    </source>
</evidence>
<dbReference type="InterPro" id="IPR032807">
    <property type="entry name" value="GNVR"/>
</dbReference>
<dbReference type="RefSeq" id="WP_005997584.1">
    <property type="nucleotide sequence ID" value="NZ_AAEW02000001.1"/>
</dbReference>
<evidence type="ECO:0000259" key="9">
    <source>
        <dbReference type="Pfam" id="PF13807"/>
    </source>
</evidence>
<evidence type="ECO:0000259" key="8">
    <source>
        <dbReference type="Pfam" id="PF02706"/>
    </source>
</evidence>
<evidence type="ECO:0000256" key="7">
    <source>
        <dbReference type="SAM" id="Phobius"/>
    </source>
</evidence>
<keyword evidence="5 7" id="KW-0472">Membrane</keyword>
<feature type="transmembrane region" description="Helical" evidence="7">
    <location>
        <begin position="425"/>
        <end position="445"/>
    </location>
</feature>
<dbReference type="InterPro" id="IPR003856">
    <property type="entry name" value="LPS_length_determ_N"/>
</dbReference>
<dbReference type="EMBL" id="AAEW02000001">
    <property type="protein sequence ID" value="EAT17309.1"/>
    <property type="molecule type" value="Genomic_DNA"/>
</dbReference>
<evidence type="ECO:0000256" key="3">
    <source>
        <dbReference type="ARBA" id="ARBA00022692"/>
    </source>
</evidence>
<evidence type="ECO:0000256" key="4">
    <source>
        <dbReference type="ARBA" id="ARBA00022989"/>
    </source>
</evidence>
<gene>
    <name evidence="10" type="ORF">Dace_3175</name>
</gene>
<evidence type="ECO:0000256" key="5">
    <source>
        <dbReference type="ARBA" id="ARBA00023136"/>
    </source>
</evidence>
<keyword evidence="11" id="KW-1185">Reference proteome</keyword>
<dbReference type="Proteomes" id="UP000005695">
    <property type="component" value="Unassembled WGS sequence"/>
</dbReference>
<evidence type="ECO:0000313" key="11">
    <source>
        <dbReference type="Proteomes" id="UP000005695"/>
    </source>
</evidence>
<feature type="coiled-coil region" evidence="6">
    <location>
        <begin position="173"/>
        <end position="236"/>
    </location>
</feature>
<dbReference type="AlphaFoldDB" id="Q1K3Z4"/>
<keyword evidence="4 7" id="KW-1133">Transmembrane helix</keyword>